<accession>G4CY09</accession>
<dbReference type="PATRIC" id="fig|997355.3.peg.1397"/>
<evidence type="ECO:0000313" key="1">
    <source>
        <dbReference type="EMBL" id="EGY77873.1"/>
    </source>
</evidence>
<dbReference type="EMBL" id="AGBA01000013">
    <property type="protein sequence ID" value="EGY77873.1"/>
    <property type="molecule type" value="Genomic_DNA"/>
</dbReference>
<protein>
    <submittedName>
        <fullName evidence="1">Pyrimidine operon regulatory protein/uracil phosphoribosyltransferase</fullName>
    </submittedName>
</protein>
<organism evidence="1 2">
    <name type="scientific">Cutibacterium avidum ATCC 25577</name>
    <dbReference type="NCBI Taxonomy" id="997355"/>
    <lineage>
        <taxon>Bacteria</taxon>
        <taxon>Bacillati</taxon>
        <taxon>Actinomycetota</taxon>
        <taxon>Actinomycetes</taxon>
        <taxon>Propionibacteriales</taxon>
        <taxon>Propionibacteriaceae</taxon>
        <taxon>Cutibacterium</taxon>
    </lineage>
</organism>
<dbReference type="RefSeq" id="WP_004810602.1">
    <property type="nucleotide sequence ID" value="NZ_JH165054.1"/>
</dbReference>
<dbReference type="AlphaFoldDB" id="G4CY09"/>
<dbReference type="GeneID" id="80367790"/>
<keyword evidence="1" id="KW-0328">Glycosyltransferase</keyword>
<reference evidence="1 2" key="1">
    <citation type="submission" date="2011-06" db="EMBL/GenBank/DDBJ databases">
        <authorList>
            <person name="Muzny D."/>
            <person name="Qin X."/>
            <person name="Deng J."/>
            <person name="Jiang H."/>
            <person name="Liu Y."/>
            <person name="Qu J."/>
            <person name="Song X.-Z."/>
            <person name="Zhang L."/>
            <person name="Thornton R."/>
            <person name="Coyle M."/>
            <person name="Francisco L."/>
            <person name="Jackson L."/>
            <person name="Javaid M."/>
            <person name="Korchina V."/>
            <person name="Kovar C."/>
            <person name="Mata R."/>
            <person name="Mathew T."/>
            <person name="Ngo R."/>
            <person name="Nguyen L."/>
            <person name="Nguyen N."/>
            <person name="Okwuonu G."/>
            <person name="Ongeri F."/>
            <person name="Pham C."/>
            <person name="Simmons D."/>
            <person name="Wilczek-Boney K."/>
            <person name="Hale W."/>
            <person name="Jakkamsetti A."/>
            <person name="Pham P."/>
            <person name="Ruth R."/>
            <person name="San Lucas F."/>
            <person name="Warren J."/>
            <person name="Zhang J."/>
            <person name="Zhao Z."/>
            <person name="Zhou C."/>
            <person name="Zhu D."/>
            <person name="Lee S."/>
            <person name="Bess C."/>
            <person name="Blankenburg K."/>
            <person name="Forbes L."/>
            <person name="Fu Q."/>
            <person name="Gubbala S."/>
            <person name="Hirani K."/>
            <person name="Jayaseelan J.C."/>
            <person name="Lara F."/>
            <person name="Munidasa M."/>
            <person name="Palculict T."/>
            <person name="Patil S."/>
            <person name="Pu L.-L."/>
            <person name="Saada N."/>
            <person name="Tang L."/>
            <person name="Weissenberger G."/>
            <person name="Zhu Y."/>
            <person name="Hemphill L."/>
            <person name="Shang Y."/>
            <person name="Youmans B."/>
            <person name="Ayvaz T."/>
            <person name="Ross M."/>
            <person name="Santibanez J."/>
            <person name="Aqrawi P."/>
            <person name="Gross S."/>
            <person name="Joshi V."/>
            <person name="Fowler G."/>
            <person name="Nazareth L."/>
            <person name="Reid J."/>
            <person name="Worley K."/>
            <person name="Petrosino J."/>
            <person name="Highlander S."/>
            <person name="Gibbs R."/>
        </authorList>
    </citation>
    <scope>NUCLEOTIDE SEQUENCE [LARGE SCALE GENOMIC DNA]</scope>
    <source>
        <strain evidence="1 2">ATCC 25577</strain>
    </source>
</reference>
<proteinExistence type="predicted"/>
<keyword evidence="2" id="KW-1185">Reference proteome</keyword>
<evidence type="ECO:0000313" key="2">
    <source>
        <dbReference type="Proteomes" id="UP000005332"/>
    </source>
</evidence>
<name>G4CY09_9ACTN</name>
<sequence>MTGITELSHEVNIDIGENVRILMSEILNSSRVFSKEVLDAVD</sequence>
<gene>
    <name evidence="1" type="primary">pyrR</name>
    <name evidence="1" type="ORF">HMPREF9153_1416</name>
</gene>
<dbReference type="HOGENOM" id="CLU_3256237_0_0_11"/>
<dbReference type="GO" id="GO:0016757">
    <property type="term" value="F:glycosyltransferase activity"/>
    <property type="evidence" value="ECO:0007669"/>
    <property type="project" value="UniProtKB-KW"/>
</dbReference>
<comment type="caution">
    <text evidence="1">The sequence shown here is derived from an EMBL/GenBank/DDBJ whole genome shotgun (WGS) entry which is preliminary data.</text>
</comment>
<keyword evidence="1" id="KW-0808">Transferase</keyword>
<dbReference type="Proteomes" id="UP000005332">
    <property type="component" value="Unassembled WGS sequence"/>
</dbReference>